<keyword evidence="1" id="KW-0472">Membrane</keyword>
<dbReference type="RefSeq" id="WP_043449291.1">
    <property type="nucleotide sequence ID" value="NZ_JWTB01000004.1"/>
</dbReference>
<reference evidence="2 3" key="1">
    <citation type="submission" date="2014-12" db="EMBL/GenBank/DDBJ databases">
        <title>Genome sequencing of Arthrobacter phenanthrenivorans SWC37.</title>
        <authorList>
            <person name="Tan P.W."/>
            <person name="Chan K.-G."/>
        </authorList>
    </citation>
    <scope>NUCLEOTIDE SEQUENCE [LARGE SCALE GENOMIC DNA]</scope>
    <source>
        <strain evidence="2 3">SWC37</strain>
    </source>
</reference>
<evidence type="ECO:0000313" key="3">
    <source>
        <dbReference type="Proteomes" id="UP000031196"/>
    </source>
</evidence>
<protein>
    <submittedName>
        <fullName evidence="2">Uncharacterized protein</fullName>
    </submittedName>
</protein>
<keyword evidence="1" id="KW-1133">Transmembrane helix</keyword>
<keyword evidence="1" id="KW-0812">Transmembrane</keyword>
<dbReference type="EMBL" id="JWTB01000004">
    <property type="protein sequence ID" value="KIC69433.1"/>
    <property type="molecule type" value="Genomic_DNA"/>
</dbReference>
<sequence length="61" mass="6779">MPFVFLSISAVAFVASMVLYDQWLMADRRGKSGRYRKGCWISMWAGLALTAAFVLLFVATG</sequence>
<name>A0A0B4ERT9_PSEPS</name>
<dbReference type="AlphaFoldDB" id="A0A0B4ERT9"/>
<feature type="transmembrane region" description="Helical" evidence="1">
    <location>
        <begin position="6"/>
        <end position="26"/>
    </location>
</feature>
<gene>
    <name evidence="2" type="ORF">RM50_01760</name>
</gene>
<proteinExistence type="predicted"/>
<dbReference type="OrthoDB" id="9919860at2"/>
<evidence type="ECO:0000256" key="1">
    <source>
        <dbReference type="SAM" id="Phobius"/>
    </source>
</evidence>
<dbReference type="Proteomes" id="UP000031196">
    <property type="component" value="Unassembled WGS sequence"/>
</dbReference>
<accession>A0A0B4ERT9</accession>
<evidence type="ECO:0000313" key="2">
    <source>
        <dbReference type="EMBL" id="KIC69433.1"/>
    </source>
</evidence>
<organism evidence="2 3">
    <name type="scientific">Pseudarthrobacter phenanthrenivorans</name>
    <name type="common">Arthrobacter phenanthrenivorans</name>
    <dbReference type="NCBI Taxonomy" id="361575"/>
    <lineage>
        <taxon>Bacteria</taxon>
        <taxon>Bacillati</taxon>
        <taxon>Actinomycetota</taxon>
        <taxon>Actinomycetes</taxon>
        <taxon>Micrococcales</taxon>
        <taxon>Micrococcaceae</taxon>
        <taxon>Pseudarthrobacter</taxon>
    </lineage>
</organism>
<comment type="caution">
    <text evidence="2">The sequence shown here is derived from an EMBL/GenBank/DDBJ whole genome shotgun (WGS) entry which is preliminary data.</text>
</comment>
<feature type="transmembrane region" description="Helical" evidence="1">
    <location>
        <begin position="38"/>
        <end position="59"/>
    </location>
</feature>